<gene>
    <name evidence="1" type="ORF">TWF694_011217</name>
</gene>
<reference evidence="1 2" key="1">
    <citation type="submission" date="2019-10" db="EMBL/GenBank/DDBJ databases">
        <authorList>
            <person name="Palmer J.M."/>
        </authorList>
    </citation>
    <scope>NUCLEOTIDE SEQUENCE [LARGE SCALE GENOMIC DNA]</scope>
    <source>
        <strain evidence="1 2">TWF694</strain>
    </source>
</reference>
<accession>A0AAV9XER0</accession>
<sequence>MSAAQIISISSAKAAALHPVVDDEGRCPKFTTSNPVLYESGYGHGAGTTYPTCFSIADLAAGTLELNITIRTPVFTPADSWYDQWVAAEGSLVTSISSTDTVSIGGIVGDPGSVLSGSFGTPGIGPSERNVFTGSITLNLGSLAKLNKTPWGFKGNLSYTSTLASPNFTFATDTFLVPLEIYAVGAYPALYLMIEGIPVDLLRLALLPTTTVSNFKTITGQGGYPAYAGQLVFSGTGFVYETGGGNPNFCQGGGKGFSDFDLRRFLHYWTLFGQGHPVTNEAKDVLAYNPHANTVNCFDQTAILWLVLSLCFQSEKDQNAVTSYFMSPYGFIKSELVGWGHTNNPFFNYDTNKANLPELDHNRQPFGSHVFLSWYDKIFDSCAGPHLGTENLQDYIVNAIDPMFWEDYADAEGTVWENGNKDDAKSAGASEKRRGHIGGIGDYFDAGRYMPEGGKDRQIERAKAVKDKLKGKGYNGLPVLALNLQTAITKLGYTDVIVTNPNFWPSDFNDTSSKENIDLGYIKFHAGASNNKGVRMGVDFKMYICNTPEAALAYMKDKGKKTSNTTGALGVQMTTDTTTSISIYLPGYTDAQWTRNNQTNHVYKSLPIRFCMQNLYLELLIGNMPWGDLATIVRAFINVLSSGLQMTEGEPIAVYTDINYRISGATADSVYDCADINAMIALQPGQSVTMALDVDGFKDIDWRYNKESTGCIIVRNWSAQGSTVTIDVYAREAGEDVLTLNFFDQWFKTDGVEIYFKVGSGQS</sequence>
<organism evidence="1 2">
    <name type="scientific">Orbilia ellipsospora</name>
    <dbReference type="NCBI Taxonomy" id="2528407"/>
    <lineage>
        <taxon>Eukaryota</taxon>
        <taxon>Fungi</taxon>
        <taxon>Dikarya</taxon>
        <taxon>Ascomycota</taxon>
        <taxon>Pezizomycotina</taxon>
        <taxon>Orbiliomycetes</taxon>
        <taxon>Orbiliales</taxon>
        <taxon>Orbiliaceae</taxon>
        <taxon>Orbilia</taxon>
    </lineage>
</organism>
<keyword evidence="2" id="KW-1185">Reference proteome</keyword>
<comment type="caution">
    <text evidence="1">The sequence shown here is derived from an EMBL/GenBank/DDBJ whole genome shotgun (WGS) entry which is preliminary data.</text>
</comment>
<dbReference type="Proteomes" id="UP001365542">
    <property type="component" value="Unassembled WGS sequence"/>
</dbReference>
<evidence type="ECO:0000313" key="2">
    <source>
        <dbReference type="Proteomes" id="UP001365542"/>
    </source>
</evidence>
<evidence type="ECO:0000313" key="1">
    <source>
        <dbReference type="EMBL" id="KAK6538338.1"/>
    </source>
</evidence>
<protein>
    <submittedName>
        <fullName evidence="1">Uncharacterized protein</fullName>
    </submittedName>
</protein>
<name>A0AAV9XER0_9PEZI</name>
<dbReference type="EMBL" id="JAVHJO010000008">
    <property type="protein sequence ID" value="KAK6538338.1"/>
    <property type="molecule type" value="Genomic_DNA"/>
</dbReference>
<proteinExistence type="predicted"/>
<dbReference type="AlphaFoldDB" id="A0AAV9XER0"/>